<dbReference type="VEuPathDB" id="VectorBase:CSON000619"/>
<feature type="compositionally biased region" description="Basic and acidic residues" evidence="1">
    <location>
        <begin position="119"/>
        <end position="136"/>
    </location>
</feature>
<organism evidence="3">
    <name type="scientific">Culicoides sonorensis</name>
    <name type="common">Biting midge</name>
    <dbReference type="NCBI Taxonomy" id="179676"/>
    <lineage>
        <taxon>Eukaryota</taxon>
        <taxon>Metazoa</taxon>
        <taxon>Ecdysozoa</taxon>
        <taxon>Arthropoda</taxon>
        <taxon>Hexapoda</taxon>
        <taxon>Insecta</taxon>
        <taxon>Pterygota</taxon>
        <taxon>Neoptera</taxon>
        <taxon>Endopterygota</taxon>
        <taxon>Diptera</taxon>
        <taxon>Nematocera</taxon>
        <taxon>Chironomoidea</taxon>
        <taxon>Ceratopogonidae</taxon>
        <taxon>Ceratopogoninae</taxon>
        <taxon>Culicoides</taxon>
        <taxon>Monoculicoides</taxon>
    </lineage>
</organism>
<feature type="signal peptide" evidence="2">
    <location>
        <begin position="1"/>
        <end position="28"/>
    </location>
</feature>
<feature type="chain" id="PRO_5036062090" evidence="2">
    <location>
        <begin position="29"/>
        <end position="147"/>
    </location>
</feature>
<keyword evidence="2" id="KW-0732">Signal</keyword>
<accession>A0A336KUQ2</accession>
<dbReference type="EMBL" id="UFQT01001098">
    <property type="protein sequence ID" value="SSX28915.1"/>
    <property type="molecule type" value="Genomic_DNA"/>
</dbReference>
<proteinExistence type="predicted"/>
<reference evidence="3" key="1">
    <citation type="submission" date="2018-04" db="EMBL/GenBank/DDBJ databases">
        <authorList>
            <person name="Go L.Y."/>
            <person name="Mitchell J.A."/>
        </authorList>
    </citation>
    <scope>NUCLEOTIDE SEQUENCE</scope>
    <source>
        <tissue evidence="3">Whole organism</tissue>
    </source>
</reference>
<name>A0A336KUQ2_CULSO</name>
<gene>
    <name evidence="3" type="primary">CSON000619</name>
</gene>
<dbReference type="AlphaFoldDB" id="A0A336KUQ2"/>
<sequence length="147" mass="16471">MAMTATYMMTFILMCCIMFVVCSMQAQALGCDSCGRECASACGTRHFRTCCFNYLRKRSSPPVDHQPPPPSPSLKLELLLAAQLARNYLNNGNWPHIGFEPILAEGHWKDTGMIDMRNSIKDSSDTDFQHGQKMDPDNGNIQLVYDS</sequence>
<reference evidence="4" key="2">
    <citation type="submission" date="2018-07" db="EMBL/GenBank/DDBJ databases">
        <authorList>
            <person name="Quirk P.G."/>
            <person name="Krulwich T.A."/>
        </authorList>
    </citation>
    <scope>NUCLEOTIDE SEQUENCE</scope>
</reference>
<evidence type="ECO:0000256" key="2">
    <source>
        <dbReference type="SAM" id="SignalP"/>
    </source>
</evidence>
<protein>
    <submittedName>
        <fullName evidence="3">CSON000619 protein</fullName>
    </submittedName>
</protein>
<evidence type="ECO:0000256" key="1">
    <source>
        <dbReference type="SAM" id="MobiDB-lite"/>
    </source>
</evidence>
<evidence type="ECO:0000313" key="4">
    <source>
        <dbReference type="EMBL" id="SSX28915.1"/>
    </source>
</evidence>
<feature type="region of interest" description="Disordered" evidence="1">
    <location>
        <begin position="119"/>
        <end position="139"/>
    </location>
</feature>
<dbReference type="EMBL" id="UFQS01001098">
    <property type="protein sequence ID" value="SSX09004.1"/>
    <property type="molecule type" value="Genomic_DNA"/>
</dbReference>
<evidence type="ECO:0000313" key="3">
    <source>
        <dbReference type="EMBL" id="SSX09004.1"/>
    </source>
</evidence>